<reference evidence="4" key="1">
    <citation type="submission" date="2020-05" db="EMBL/GenBank/DDBJ databases">
        <authorList>
            <person name="Rincon C."/>
            <person name="Sanders R I."/>
            <person name="Robbins C."/>
            <person name="Chaturvedi A."/>
        </authorList>
    </citation>
    <scope>NUCLEOTIDE SEQUENCE</scope>
    <source>
        <strain evidence="4">CHB12</strain>
    </source>
</reference>
<feature type="signal peptide" evidence="3">
    <location>
        <begin position="1"/>
        <end position="24"/>
    </location>
</feature>
<feature type="coiled-coil region" evidence="1">
    <location>
        <begin position="1014"/>
        <end position="1102"/>
    </location>
</feature>
<dbReference type="Proteomes" id="UP000684084">
    <property type="component" value="Unassembled WGS sequence"/>
</dbReference>
<sequence>MKKLKLSFIFLLSIILLSILPVKSSITFVEETPETPSTPRVLNSNFYDDGTIVVRIVRVNYTAPPKICVEEFLSLRIIYPDKTIKKLDLSAVKLNIQPFNFCLLPTANPIRFYPVKKNFLLITYAEAEDVNSPYTYNDWGMIIDLDGSFKSKIWLGTSYVNTTTNEWLPAQDSVTLNIHRDNGFLRTAPVTGTNSMTLKQFKVNEIGEVQLLAETSMNFTATPIETVATMDGGYAIIYPNYEFTTTTTTTMPLAPYMSIHGFFLQNGSPEKQGPFVLYQTPNPVSKIILLDCDFTKVGFGQTCILVLNIAPVIDRNTFIKIDFLSTGTVYNITMFQNPADLIDFTVESLQYGGYLLYSRAPFPNDMTKLNLYGYILDDHGNRYDWNISYPTTTNFNGDVLVLPNNTIAIPQPEFQQTWGLLTTDLYKIKGAQDHGYGNLHIFNTTPNIGETINPSEIEFLTIQFYDKVDLSSNHNITILQDGGIIRQITSVSHNNGDFVKNIDGYTIQIKVINSTFNKPNTMYYIIMDDGFVKSKDLQEPIIGIQDNSWKFMTTKEGVTQNSGFPNYYKKKVNASAIDGKVLLNVDGTDYFRRIKDDKIKVKEFFDNLTRELAEAIPVDSERIYTNYKHEIDTSASPEQYILSINIGKAKNETERSVDSISDNLNTLIRNKLITVIGTGEYTNYLDERYGYVPIPRWITEHLGSLLGTIALNIILLSLAYWCNSIAIFSCGNAVEKFVTTILFTSNDADSVEKIFPASLFFVTFPFIVNLGFAFKVVIDELMRHDLRKLLKTIKRLKDDLVKEGNNSTVGGGNNSTVGGSNNSTVGGSNNYTVVDVNNSTVVNVNDSIIEVDNNNTVKDGNFSVEDGSKKDEVAKREEKVKKLTKALRETRKELKKINEELTEVSNLSKGLKEVNKSIKKLKDSNPNYVKDIMEKSNTVKDIVEKLRGINNLRERLMQVEDFTEEIIEICRNLNVLGKLSEELKKIDELEVILSREESGEGGTIKEHVEELKEVVHLKGRLNKALNLMNELKKELPTSEKESTTIDELTKSRDELTKSKKELISELAKLESFQKELEKLEKLESYKEELEEESNEGNNEEDNRRDSIWEGVKKRFSRLISFHEKIEEEAKKVIEKDQPPKKYRKFSKWLRDYKDSQTIVIIFTILAGVDISHLELLGSKLRIKIPSIEYFDLHTRNIDVNFNAKLSHAAKHSLFLGDVTNIFIEDISTIFIQCFYLGQVVSFGYTPIYTITKSIIHLLNNLFHIYTYKRNP</sequence>
<dbReference type="VEuPathDB" id="FungiDB:RhiirFUN_000755"/>
<keyword evidence="3" id="KW-0732">Signal</keyword>
<organism evidence="4 5">
    <name type="scientific">Rhizophagus irregularis</name>
    <dbReference type="NCBI Taxonomy" id="588596"/>
    <lineage>
        <taxon>Eukaryota</taxon>
        <taxon>Fungi</taxon>
        <taxon>Fungi incertae sedis</taxon>
        <taxon>Mucoromycota</taxon>
        <taxon>Glomeromycotina</taxon>
        <taxon>Glomeromycetes</taxon>
        <taxon>Glomerales</taxon>
        <taxon>Glomeraceae</taxon>
        <taxon>Rhizophagus</taxon>
    </lineage>
</organism>
<evidence type="ECO:0000313" key="4">
    <source>
        <dbReference type="EMBL" id="CAB5314796.1"/>
    </source>
</evidence>
<evidence type="ECO:0000256" key="3">
    <source>
        <dbReference type="SAM" id="SignalP"/>
    </source>
</evidence>
<evidence type="ECO:0000313" key="5">
    <source>
        <dbReference type="Proteomes" id="UP000684084"/>
    </source>
</evidence>
<evidence type="ECO:0000256" key="2">
    <source>
        <dbReference type="SAM" id="MobiDB-lite"/>
    </source>
</evidence>
<protein>
    <submittedName>
        <fullName evidence="4">Uncharacterized protein</fullName>
    </submittedName>
</protein>
<keyword evidence="1" id="KW-0175">Coiled coil</keyword>
<proteinExistence type="predicted"/>
<dbReference type="EMBL" id="CAGKOT010000002">
    <property type="protein sequence ID" value="CAB5314796.1"/>
    <property type="molecule type" value="Genomic_DNA"/>
</dbReference>
<dbReference type="OrthoDB" id="2367344at2759"/>
<gene>
    <name evidence="4" type="ORF">CHRIB12_LOCUS1811</name>
</gene>
<feature type="region of interest" description="Disordered" evidence="2">
    <location>
        <begin position="804"/>
        <end position="824"/>
    </location>
</feature>
<comment type="caution">
    <text evidence="4">The sequence shown here is derived from an EMBL/GenBank/DDBJ whole genome shotgun (WGS) entry which is preliminary data.</text>
</comment>
<name>A0A916DYI7_9GLOM</name>
<accession>A0A916DYI7</accession>
<evidence type="ECO:0000256" key="1">
    <source>
        <dbReference type="SAM" id="Coils"/>
    </source>
</evidence>
<feature type="coiled-coil region" evidence="1">
    <location>
        <begin position="873"/>
        <end position="907"/>
    </location>
</feature>
<feature type="chain" id="PRO_5036926626" evidence="3">
    <location>
        <begin position="25"/>
        <end position="1271"/>
    </location>
</feature>
<dbReference type="AlphaFoldDB" id="A0A916DYI7"/>